<evidence type="ECO:0000313" key="2">
    <source>
        <dbReference type="RefSeq" id="XP_073782629.1"/>
    </source>
</evidence>
<protein>
    <submittedName>
        <fullName evidence="2">IgGFc-binding protein-like</fullName>
    </submittedName>
</protein>
<proteinExistence type="predicted"/>
<dbReference type="RefSeq" id="XP_073782629.1">
    <property type="nucleotide sequence ID" value="XM_073926528.1"/>
</dbReference>
<organism evidence="1 2">
    <name type="scientific">Danio rerio</name>
    <name type="common">Zebrafish</name>
    <name type="synonym">Brachydanio rerio</name>
    <dbReference type="NCBI Taxonomy" id="7955"/>
    <lineage>
        <taxon>Eukaryota</taxon>
        <taxon>Metazoa</taxon>
        <taxon>Chordata</taxon>
        <taxon>Craniata</taxon>
        <taxon>Vertebrata</taxon>
        <taxon>Euteleostomi</taxon>
        <taxon>Actinopterygii</taxon>
        <taxon>Neopterygii</taxon>
        <taxon>Teleostei</taxon>
        <taxon>Ostariophysi</taxon>
        <taxon>Cypriniformes</taxon>
        <taxon>Danionidae</taxon>
        <taxon>Danioninae</taxon>
        <taxon>Danio</taxon>
    </lineage>
</organism>
<evidence type="ECO:0000313" key="1">
    <source>
        <dbReference type="Proteomes" id="UP000000437"/>
    </source>
</evidence>
<keyword evidence="1" id="KW-1185">Reference proteome</keyword>
<accession>A0AC58HKV5</accession>
<reference evidence="2" key="1">
    <citation type="submission" date="2025-08" db="UniProtKB">
        <authorList>
            <consortium name="RefSeq"/>
        </authorList>
    </citation>
    <scope>IDENTIFICATION</scope>
    <source>
        <strain evidence="2">Tuebingen</strain>
        <tissue evidence="2">Fibroblasts and whole tissue</tissue>
    </source>
</reference>
<sequence length="555" mass="61599">MLTVLLIAVMIGQGLSWNEMGMKFITLFPENIAFYYPVDPVNSLNITAVVEKATVTVTVQDSSWSYTTSLTPGKTQNIALPAEVEEYRFGLTSRTVTITSSDYIVVQSISQRGDSVQTNVVQPQKNTGTYFNLPPLNYTQMISTFLPSMSNVSKRYSSFRLVIINADLGTGSFKIQKTTTTLNYIIGNGDALQLQMDGTEISVSSNVLALVMLTHPCVETAECRCNMMLNQVIPKSQFDSVFVVPSIASISNAWLHVTSGLTNTSNSLPTLQSNPLFVNTTALASLKLIGPGFIIETIPYFKFSACYLVHVTSDEAQALVIAETESRNSVYVDGDLLSSTQWSDIADSQYSWVLVPLDDTHVIWHPSTLIAVFVFEKSTNIYEGSAICLSAKPDPLGCAMFPSRFKIVSTHQTWPESHQNCLDVSDELFTPSNKAAHVEMVNFLNGEDVKDSLWIGLRRSLLTLDWYRQMGKIEHELVYTQWGRGEPRDPVEGMCVSLFPNSSMGFQWENMQCCSLLKSLCYTRATYFPLYFSISDSSLSANSSNNNDHQSDGKK</sequence>
<name>A0AC58HKV5_DANRE</name>
<dbReference type="Proteomes" id="UP000000437">
    <property type="component" value="Chromosome 16"/>
</dbReference>
<gene>
    <name evidence="2" type="primary">LOC141378304</name>
</gene>